<sequence length="236" mass="26799">MHEIIEEIIFITPKSRYETMALLVQYYTKQGHNIMQASAKAESNLRFFCEDVQNLINYSTKENVACLYNSISNSVANINLNYFIVKEIHSELKKLSWQVFEDFCAALMKKCFGASSVDITQRTADMGLDFKGFIPFKGRLSTSPFTYIELYGQAKKYLGNVGRGDVDAFTAFANRQKRDNTYPAQLFVFCTTSDFIPSAKAEIIKNHFVSINGFQIATLVFQETGKAGIEAIREFL</sequence>
<gene>
    <name evidence="2" type="ORF">ABR189_18815</name>
</gene>
<feature type="domain" description="Restriction endonuclease type IV Mrr" evidence="1">
    <location>
        <begin position="92"/>
        <end position="218"/>
    </location>
</feature>
<keyword evidence="2" id="KW-0255">Endonuclease</keyword>
<dbReference type="Gene3D" id="3.40.1350.10">
    <property type="match status" value="1"/>
</dbReference>
<dbReference type="Proteomes" id="UP001549749">
    <property type="component" value="Unassembled WGS sequence"/>
</dbReference>
<dbReference type="RefSeq" id="WP_354662011.1">
    <property type="nucleotide sequence ID" value="NZ_JBEXAC010000002.1"/>
</dbReference>
<evidence type="ECO:0000313" key="2">
    <source>
        <dbReference type="EMBL" id="MET6999448.1"/>
    </source>
</evidence>
<evidence type="ECO:0000259" key="1">
    <source>
        <dbReference type="Pfam" id="PF04471"/>
    </source>
</evidence>
<dbReference type="Pfam" id="PF04471">
    <property type="entry name" value="Mrr_cat"/>
    <property type="match status" value="1"/>
</dbReference>
<reference evidence="2 3" key="1">
    <citation type="submission" date="2024-06" db="EMBL/GenBank/DDBJ databases">
        <title>Chitinophaga defluvii sp. nov., isolated from municipal sewage.</title>
        <authorList>
            <person name="Zhang L."/>
        </authorList>
    </citation>
    <scope>NUCLEOTIDE SEQUENCE [LARGE SCALE GENOMIC DNA]</scope>
    <source>
        <strain evidence="2 3">H8</strain>
    </source>
</reference>
<dbReference type="EMBL" id="JBEXAC010000002">
    <property type="protein sequence ID" value="MET6999448.1"/>
    <property type="molecule type" value="Genomic_DNA"/>
</dbReference>
<dbReference type="InterPro" id="IPR007560">
    <property type="entry name" value="Restrct_endonuc_IV_Mrr"/>
</dbReference>
<organism evidence="2 3">
    <name type="scientific">Chitinophaga defluvii</name>
    <dbReference type="NCBI Taxonomy" id="3163343"/>
    <lineage>
        <taxon>Bacteria</taxon>
        <taxon>Pseudomonadati</taxon>
        <taxon>Bacteroidota</taxon>
        <taxon>Chitinophagia</taxon>
        <taxon>Chitinophagales</taxon>
        <taxon>Chitinophagaceae</taxon>
        <taxon>Chitinophaga</taxon>
    </lineage>
</organism>
<dbReference type="InterPro" id="IPR011856">
    <property type="entry name" value="tRNA_endonuc-like_dom_sf"/>
</dbReference>
<keyword evidence="2" id="KW-0378">Hydrolase</keyword>
<protein>
    <submittedName>
        <fullName evidence="2">Restriction endonuclease</fullName>
    </submittedName>
</protein>
<evidence type="ECO:0000313" key="3">
    <source>
        <dbReference type="Proteomes" id="UP001549749"/>
    </source>
</evidence>
<accession>A0ABV2T8T6</accession>
<keyword evidence="3" id="KW-1185">Reference proteome</keyword>
<comment type="caution">
    <text evidence="2">The sequence shown here is derived from an EMBL/GenBank/DDBJ whole genome shotgun (WGS) entry which is preliminary data.</text>
</comment>
<keyword evidence="2" id="KW-0540">Nuclease</keyword>
<proteinExistence type="predicted"/>
<dbReference type="GO" id="GO:0004519">
    <property type="term" value="F:endonuclease activity"/>
    <property type="evidence" value="ECO:0007669"/>
    <property type="project" value="UniProtKB-KW"/>
</dbReference>
<name>A0ABV2T8T6_9BACT</name>